<feature type="transmembrane region" description="Helical" evidence="12">
    <location>
        <begin position="7"/>
        <end position="24"/>
    </location>
</feature>
<evidence type="ECO:0000256" key="5">
    <source>
        <dbReference type="ARBA" id="ARBA00022692"/>
    </source>
</evidence>
<evidence type="ECO:0000256" key="12">
    <source>
        <dbReference type="HAMAP-Rule" id="MF_00188"/>
    </source>
</evidence>
<comment type="subcellular location">
    <subcellularLocation>
        <location evidence="1 12">Cell membrane</location>
        <topology evidence="1 12">Multi-pass membrane protein</topology>
    </subcellularLocation>
</comment>
<evidence type="ECO:0000256" key="6">
    <source>
        <dbReference type="ARBA" id="ARBA00022723"/>
    </source>
</evidence>
<keyword evidence="6 12" id="KW-0479">Metal-binding</keyword>
<dbReference type="PANTHER" id="PTHR43221">
    <property type="entry name" value="PROTEASE HTPX"/>
    <property type="match status" value="1"/>
</dbReference>
<dbReference type="CDD" id="cd07336">
    <property type="entry name" value="M48B_HtpX_like"/>
    <property type="match status" value="1"/>
</dbReference>
<comment type="caution">
    <text evidence="15">The sequence shown here is derived from an EMBL/GenBank/DDBJ whole genome shotgun (WGS) entry which is preliminary data.</text>
</comment>
<evidence type="ECO:0000256" key="9">
    <source>
        <dbReference type="ARBA" id="ARBA00022989"/>
    </source>
</evidence>
<feature type="transmembrane region" description="Helical" evidence="12">
    <location>
        <begin position="141"/>
        <end position="163"/>
    </location>
</feature>
<accession>A0ABS4BK49</accession>
<keyword evidence="7 12" id="KW-0378">Hydrolase</keyword>
<comment type="cofactor">
    <cofactor evidence="12">
        <name>Zn(2+)</name>
        <dbReference type="ChEBI" id="CHEBI:29105"/>
    </cofactor>
    <text evidence="12">Binds 1 zinc ion per subunit.</text>
</comment>
<feature type="binding site" evidence="12">
    <location>
        <position position="130"/>
    </location>
    <ligand>
        <name>Zn(2+)</name>
        <dbReference type="ChEBI" id="CHEBI:29105"/>
        <note>catalytic</note>
    </ligand>
</feature>
<dbReference type="Proteomes" id="UP000678276">
    <property type="component" value="Unassembled WGS sequence"/>
</dbReference>
<dbReference type="InterPro" id="IPR050083">
    <property type="entry name" value="HtpX_protease"/>
</dbReference>
<dbReference type="NCBIfam" id="NF002363">
    <property type="entry name" value="PRK01345.1"/>
    <property type="match status" value="1"/>
</dbReference>
<organism evidence="15 16">
    <name type="scientific">Jiella mangrovi</name>
    <dbReference type="NCBI Taxonomy" id="2821407"/>
    <lineage>
        <taxon>Bacteria</taxon>
        <taxon>Pseudomonadati</taxon>
        <taxon>Pseudomonadota</taxon>
        <taxon>Alphaproteobacteria</taxon>
        <taxon>Hyphomicrobiales</taxon>
        <taxon>Aurantimonadaceae</taxon>
        <taxon>Jiella</taxon>
    </lineage>
</organism>
<reference evidence="15 16" key="1">
    <citation type="submission" date="2021-04" db="EMBL/GenBank/DDBJ databases">
        <title>Whole genome sequence of Jiella sp. KSK16Y-1.</title>
        <authorList>
            <person name="Tuo L."/>
        </authorList>
    </citation>
    <scope>NUCLEOTIDE SEQUENCE [LARGE SCALE GENOMIC DNA]</scope>
    <source>
        <strain evidence="15 16">KSK16Y-1</strain>
    </source>
</reference>
<evidence type="ECO:0000256" key="11">
    <source>
        <dbReference type="ARBA" id="ARBA00023136"/>
    </source>
</evidence>
<dbReference type="InterPro" id="IPR022919">
    <property type="entry name" value="Pept_M48_protease_HtpX"/>
</dbReference>
<evidence type="ECO:0000256" key="4">
    <source>
        <dbReference type="ARBA" id="ARBA00022670"/>
    </source>
</evidence>
<keyword evidence="11 12" id="KW-0472">Membrane</keyword>
<evidence type="ECO:0000259" key="14">
    <source>
        <dbReference type="Pfam" id="PF01435"/>
    </source>
</evidence>
<protein>
    <recommendedName>
        <fullName evidence="12">Protease HtpX homolog</fullName>
        <ecNumber evidence="12">3.4.24.-</ecNumber>
    </recommendedName>
</protein>
<keyword evidence="10 12" id="KW-0482">Metalloprotease</keyword>
<keyword evidence="3 12" id="KW-1003">Cell membrane</keyword>
<dbReference type="NCBIfam" id="NF002826">
    <property type="entry name" value="PRK03001.1"/>
    <property type="match status" value="1"/>
</dbReference>
<sequence length="361" mass="38236">MNMIKTAMLIAFLTALFMGVGLLIGGRGGMMIALVIALGMNLLAYWNGDKMVLKMYGAHQVDRRSAPEFYGIVEALAARAGLPMPRVFVIDSEQPNAFATGRNPDNAAVAASVGLLQSLSQEEVAAVMAHELAHVEHRDTLTMTITATLAGAISMLANFGFFFGGGRGNNSPFGFVGVIVAMIVAPLAAMMVQMAVSRTREYEADRRGAEICGEPMWLASALGKIAGSSRRIPNRGAERNPATAHMFIINPLSGQRMDSLFSTHPATENRIAALRQLAAEMGARGGSVGVDAHGRLGAGGHESDGPWGQSSRRDTRSGTGRVGPFDGRAYDPQKDDDEPGERGPWGRGGSSHKGSNRGPWG</sequence>
<proteinExistence type="inferred from homology"/>
<evidence type="ECO:0000256" key="10">
    <source>
        <dbReference type="ARBA" id="ARBA00023049"/>
    </source>
</evidence>
<name>A0ABS4BK49_9HYPH</name>
<evidence type="ECO:0000313" key="16">
    <source>
        <dbReference type="Proteomes" id="UP000678276"/>
    </source>
</evidence>
<dbReference type="EC" id="3.4.24.-" evidence="12"/>
<feature type="transmembrane region" description="Helical" evidence="12">
    <location>
        <begin position="175"/>
        <end position="196"/>
    </location>
</feature>
<dbReference type="EMBL" id="JAGJCF010000014">
    <property type="protein sequence ID" value="MBP0617138.1"/>
    <property type="molecule type" value="Genomic_DNA"/>
</dbReference>
<keyword evidence="5 12" id="KW-0812">Transmembrane</keyword>
<comment type="similarity">
    <text evidence="2 12">Belongs to the peptidase M48B family.</text>
</comment>
<feature type="domain" description="Peptidase M48" evidence="14">
    <location>
        <begin position="71"/>
        <end position="277"/>
    </location>
</feature>
<feature type="binding site" evidence="12">
    <location>
        <position position="201"/>
    </location>
    <ligand>
        <name>Zn(2+)</name>
        <dbReference type="ChEBI" id="CHEBI:29105"/>
        <note>catalytic</note>
    </ligand>
</feature>
<dbReference type="Gene3D" id="3.30.2010.10">
    <property type="entry name" value="Metalloproteases ('zincins'), catalytic domain"/>
    <property type="match status" value="1"/>
</dbReference>
<gene>
    <name evidence="12 15" type="primary">htpX</name>
    <name evidence="15" type="ORF">J6595_16250</name>
</gene>
<evidence type="ECO:0000256" key="2">
    <source>
        <dbReference type="ARBA" id="ARBA00009779"/>
    </source>
</evidence>
<keyword evidence="16" id="KW-1185">Reference proteome</keyword>
<dbReference type="HAMAP" id="MF_00188">
    <property type="entry name" value="Pept_M48_protease_HtpX"/>
    <property type="match status" value="1"/>
</dbReference>
<evidence type="ECO:0000256" key="7">
    <source>
        <dbReference type="ARBA" id="ARBA00022801"/>
    </source>
</evidence>
<dbReference type="InterPro" id="IPR001915">
    <property type="entry name" value="Peptidase_M48"/>
</dbReference>
<feature type="transmembrane region" description="Helical" evidence="12">
    <location>
        <begin position="30"/>
        <end position="46"/>
    </location>
</feature>
<dbReference type="GO" id="GO:0008237">
    <property type="term" value="F:metallopeptidase activity"/>
    <property type="evidence" value="ECO:0007669"/>
    <property type="project" value="UniProtKB-KW"/>
</dbReference>
<keyword evidence="4 12" id="KW-0645">Protease</keyword>
<dbReference type="PANTHER" id="PTHR43221:SF1">
    <property type="entry name" value="PROTEASE HTPX"/>
    <property type="match status" value="1"/>
</dbReference>
<evidence type="ECO:0000256" key="8">
    <source>
        <dbReference type="ARBA" id="ARBA00022833"/>
    </source>
</evidence>
<evidence type="ECO:0000313" key="15">
    <source>
        <dbReference type="EMBL" id="MBP0617138.1"/>
    </source>
</evidence>
<dbReference type="Pfam" id="PF01435">
    <property type="entry name" value="Peptidase_M48"/>
    <property type="match status" value="1"/>
</dbReference>
<feature type="active site" evidence="12">
    <location>
        <position position="131"/>
    </location>
</feature>
<feature type="region of interest" description="Disordered" evidence="13">
    <location>
        <begin position="285"/>
        <end position="361"/>
    </location>
</feature>
<evidence type="ECO:0000256" key="13">
    <source>
        <dbReference type="SAM" id="MobiDB-lite"/>
    </source>
</evidence>
<keyword evidence="8 12" id="KW-0862">Zinc</keyword>
<keyword evidence="9 12" id="KW-1133">Transmembrane helix</keyword>
<feature type="binding site" evidence="12">
    <location>
        <position position="134"/>
    </location>
    <ligand>
        <name>Zn(2+)</name>
        <dbReference type="ChEBI" id="CHEBI:29105"/>
        <note>catalytic</note>
    </ligand>
</feature>
<evidence type="ECO:0000256" key="1">
    <source>
        <dbReference type="ARBA" id="ARBA00004651"/>
    </source>
</evidence>
<evidence type="ECO:0000256" key="3">
    <source>
        <dbReference type="ARBA" id="ARBA00022475"/>
    </source>
</evidence>
<dbReference type="RefSeq" id="WP_209595638.1">
    <property type="nucleotide sequence ID" value="NZ_JAGJCF010000014.1"/>
</dbReference>